<feature type="compositionally biased region" description="Low complexity" evidence="1">
    <location>
        <begin position="190"/>
        <end position="209"/>
    </location>
</feature>
<feature type="compositionally biased region" description="Basic and acidic residues" evidence="1">
    <location>
        <begin position="241"/>
        <end position="254"/>
    </location>
</feature>
<evidence type="ECO:0000259" key="3">
    <source>
        <dbReference type="Pfam" id="PF10260"/>
    </source>
</evidence>
<keyword evidence="5" id="KW-1185">Reference proteome</keyword>
<dbReference type="PANTHER" id="PTHR13527:SF0">
    <property type="entry name" value="SAYSVFN DOMAIN-CONTAINING PROTEIN 1"/>
    <property type="match status" value="1"/>
</dbReference>
<protein>
    <recommendedName>
        <fullName evidence="3">SAYSvFN domain-containing protein</fullName>
    </recommendedName>
</protein>
<evidence type="ECO:0000313" key="5">
    <source>
        <dbReference type="Proteomes" id="UP001295423"/>
    </source>
</evidence>
<evidence type="ECO:0000313" key="4">
    <source>
        <dbReference type="EMBL" id="CAJ1950492.1"/>
    </source>
</evidence>
<dbReference type="InterPro" id="IPR039159">
    <property type="entry name" value="SAYSD1"/>
</dbReference>
<keyword evidence="2" id="KW-0812">Transmembrane</keyword>
<keyword evidence="2" id="KW-0472">Membrane</keyword>
<feature type="region of interest" description="Disordered" evidence="1">
    <location>
        <begin position="171"/>
        <end position="265"/>
    </location>
</feature>
<proteinExistence type="predicted"/>
<sequence length="290" mass="32922">MPAGFRRSRALWDETKRIDHTTSSRLYATVCAILYELQPIRFSHVNWLRMVKTTFKIVRQILRGIISYLPGVLLALAKFLWQRKLGCLGVVAYYFAVRWIHEFLEAGPMVLMFTALIGIFTIGLSDNDENREGLSAYSVFNRGFERLLGSVDAEALLAQHVGMGPGAALPVGVADDNAPPPMARRRQQHRAAAPRIEPQRNNNNNNNNNNDDDDNGEQDDQADAQPRNNQARRSGKKARRRNLEQRRDRQRQREAAMALGMQGAETEQEMVEIQRLIENQIAAEQANNEN</sequence>
<name>A0AAD2FRG4_9STRA</name>
<feature type="compositionally biased region" description="Acidic residues" evidence="1">
    <location>
        <begin position="210"/>
        <end position="222"/>
    </location>
</feature>
<comment type="caution">
    <text evidence="4">The sequence shown here is derived from an EMBL/GenBank/DDBJ whole genome shotgun (WGS) entry which is preliminary data.</text>
</comment>
<feature type="transmembrane region" description="Helical" evidence="2">
    <location>
        <begin position="61"/>
        <end position="81"/>
    </location>
</feature>
<dbReference type="Pfam" id="PF10260">
    <property type="entry name" value="SAYSvFN"/>
    <property type="match status" value="1"/>
</dbReference>
<evidence type="ECO:0000256" key="2">
    <source>
        <dbReference type="SAM" id="Phobius"/>
    </source>
</evidence>
<dbReference type="AlphaFoldDB" id="A0AAD2FRG4"/>
<accession>A0AAD2FRG4</accession>
<dbReference type="EMBL" id="CAKOGP040001770">
    <property type="protein sequence ID" value="CAJ1950492.1"/>
    <property type="molecule type" value="Genomic_DNA"/>
</dbReference>
<dbReference type="PANTHER" id="PTHR13527">
    <property type="entry name" value="SAYSVFN DOMAIN-CONTAINING PROTEIN 1"/>
    <property type="match status" value="1"/>
</dbReference>
<gene>
    <name evidence="4" type="ORF">CYCCA115_LOCUS12606</name>
</gene>
<dbReference type="Proteomes" id="UP001295423">
    <property type="component" value="Unassembled WGS sequence"/>
</dbReference>
<reference evidence="4" key="1">
    <citation type="submission" date="2023-08" db="EMBL/GenBank/DDBJ databases">
        <authorList>
            <person name="Audoor S."/>
            <person name="Bilcke G."/>
        </authorList>
    </citation>
    <scope>NUCLEOTIDE SEQUENCE</scope>
</reference>
<evidence type="ECO:0000256" key="1">
    <source>
        <dbReference type="SAM" id="MobiDB-lite"/>
    </source>
</evidence>
<feature type="domain" description="SAYSvFN" evidence="3">
    <location>
        <begin position="91"/>
        <end position="157"/>
    </location>
</feature>
<feature type="transmembrane region" description="Helical" evidence="2">
    <location>
        <begin position="106"/>
        <end position="124"/>
    </location>
</feature>
<dbReference type="InterPro" id="IPR019387">
    <property type="entry name" value="SAYSvFN_dom"/>
</dbReference>
<organism evidence="4 5">
    <name type="scientific">Cylindrotheca closterium</name>
    <dbReference type="NCBI Taxonomy" id="2856"/>
    <lineage>
        <taxon>Eukaryota</taxon>
        <taxon>Sar</taxon>
        <taxon>Stramenopiles</taxon>
        <taxon>Ochrophyta</taxon>
        <taxon>Bacillariophyta</taxon>
        <taxon>Bacillariophyceae</taxon>
        <taxon>Bacillariophycidae</taxon>
        <taxon>Bacillariales</taxon>
        <taxon>Bacillariaceae</taxon>
        <taxon>Cylindrotheca</taxon>
    </lineage>
</organism>
<keyword evidence="2" id="KW-1133">Transmembrane helix</keyword>